<feature type="compositionally biased region" description="Polar residues" evidence="3">
    <location>
        <begin position="308"/>
        <end position="317"/>
    </location>
</feature>
<name>A0A6P7XBI7_9AMPH</name>
<dbReference type="Pfam" id="PF00018">
    <property type="entry name" value="SH3_1"/>
    <property type="match status" value="3"/>
</dbReference>
<feature type="domain" description="SH3" evidence="4">
    <location>
        <begin position="691"/>
        <end position="750"/>
    </location>
</feature>
<protein>
    <submittedName>
        <fullName evidence="6">SH3 domain-containing protein 19 isoform X1</fullName>
    </submittedName>
</protein>
<evidence type="ECO:0000259" key="4">
    <source>
        <dbReference type="PROSITE" id="PS50002"/>
    </source>
</evidence>
<accession>A0A6P7XBI7</accession>
<dbReference type="InParanoid" id="A0A6P7XBI7"/>
<dbReference type="Pfam" id="PF07653">
    <property type="entry name" value="SH3_2"/>
    <property type="match status" value="1"/>
</dbReference>
<feature type="compositionally biased region" description="Polar residues" evidence="3">
    <location>
        <begin position="630"/>
        <end position="668"/>
    </location>
</feature>
<proteinExistence type="predicted"/>
<dbReference type="Gene3D" id="2.30.30.40">
    <property type="entry name" value="SH3 Domains"/>
    <property type="match status" value="5"/>
</dbReference>
<feature type="compositionally biased region" description="Basic and acidic residues" evidence="3">
    <location>
        <begin position="27"/>
        <end position="40"/>
    </location>
</feature>
<feature type="region of interest" description="Disordered" evidence="3">
    <location>
        <begin position="1"/>
        <end position="74"/>
    </location>
</feature>
<dbReference type="Pfam" id="PF14604">
    <property type="entry name" value="SH3_9"/>
    <property type="match status" value="1"/>
</dbReference>
<organism evidence="5 6">
    <name type="scientific">Microcaecilia unicolor</name>
    <dbReference type="NCBI Taxonomy" id="1415580"/>
    <lineage>
        <taxon>Eukaryota</taxon>
        <taxon>Metazoa</taxon>
        <taxon>Chordata</taxon>
        <taxon>Craniata</taxon>
        <taxon>Vertebrata</taxon>
        <taxon>Euteleostomi</taxon>
        <taxon>Amphibia</taxon>
        <taxon>Gymnophiona</taxon>
        <taxon>Siphonopidae</taxon>
        <taxon>Microcaecilia</taxon>
    </lineage>
</organism>
<dbReference type="CTD" id="152503"/>
<dbReference type="RefSeq" id="XP_030047509.1">
    <property type="nucleotide sequence ID" value="XM_030191649.1"/>
</dbReference>
<dbReference type="KEGG" id="muo:115461660"/>
<keyword evidence="5" id="KW-1185">Reference proteome</keyword>
<feature type="compositionally biased region" description="Polar residues" evidence="3">
    <location>
        <begin position="345"/>
        <end position="363"/>
    </location>
</feature>
<evidence type="ECO:0000256" key="1">
    <source>
        <dbReference type="ARBA" id="ARBA00022443"/>
    </source>
</evidence>
<evidence type="ECO:0000256" key="2">
    <source>
        <dbReference type="PROSITE-ProRule" id="PRU00192"/>
    </source>
</evidence>
<dbReference type="Proteomes" id="UP000515156">
    <property type="component" value="Chromosome 2"/>
</dbReference>
<dbReference type="PANTHER" id="PTHR14167">
    <property type="entry name" value="SH3 DOMAIN-CONTAINING"/>
    <property type="match status" value="1"/>
</dbReference>
<feature type="region of interest" description="Disordered" evidence="3">
    <location>
        <begin position="307"/>
        <end position="451"/>
    </location>
</feature>
<feature type="region of interest" description="Disordered" evidence="3">
    <location>
        <begin position="547"/>
        <end position="683"/>
    </location>
</feature>
<evidence type="ECO:0000313" key="6">
    <source>
        <dbReference type="RefSeq" id="XP_030047509.1"/>
    </source>
</evidence>
<dbReference type="InterPro" id="IPR036028">
    <property type="entry name" value="SH3-like_dom_sf"/>
</dbReference>
<dbReference type="CDD" id="cd11818">
    <property type="entry name" value="SH3_Eve1_5"/>
    <property type="match status" value="1"/>
</dbReference>
<reference evidence="6" key="1">
    <citation type="submission" date="2025-08" db="UniProtKB">
        <authorList>
            <consortium name="RefSeq"/>
        </authorList>
    </citation>
    <scope>IDENTIFICATION</scope>
</reference>
<feature type="compositionally biased region" description="Low complexity" evidence="3">
    <location>
        <begin position="146"/>
        <end position="155"/>
    </location>
</feature>
<dbReference type="InterPro" id="IPR035835">
    <property type="entry name" value="Eve1_SH3_3"/>
</dbReference>
<feature type="compositionally biased region" description="Polar residues" evidence="3">
    <location>
        <begin position="592"/>
        <end position="607"/>
    </location>
</feature>
<sequence length="1071" mass="117750">MAEAWLEEDEEELRELRRGRRCSRTPATERSERNKPEHRSSSQGPLSSIRAVIKRTSRTSIHSEQQRERRRPEITIVAAEPLGPAWFPSGGHGAPTSIGCPAPISQVPWRTNDPLPAELPPSYEQVIKEINRVQVPPAHNNAAPRSTTTSATQTDFTEETDSQLLGRVVQNQLIPARELDPIPVVQYPPKPPRTSLSLQAINLEEKKTPVITVRISEKSNNREDSSTVRYPVPRPRSKSNFKPVANEIQNIILNNQEEVNQLRLERDSSHLQQAPFENNVLDTPIVIDAMSTERHQNSIVSRIKAFESQANPESSVLSKKPEIIPRSFAPKPTIAVEKPTPAPKPTTSRTSGEGNSCTENNPKASPREWPPVPSKPQEASSVVVKPELPKKPKPSLVQNTSNSLFNVSSGSVLEENNADREKNTPVPAPRPLLSKRAVPSANADSPPAPIKPVTAAPRLIVAAQAKAFTSPGEAPTVNRSVSEGDLISFDDDVVPAAAVTQELSRSEPAADPFQLLLNPDPPQEVAVAPALIRKPTVIRIPNKLSRSVSEDLQVPPPLPANKPIGSQFSIPGGKSSKDNRTGNVESKRSANARESWTQPTPSSSSVGGKSIPARPPVHRGAPGRPPPPKTSSTTNSSQKGSYHRSSSDVGLPSNHSTSGMKRSKSQLLRRQEPKLPPRPRPGHLLYNKYMLPVPHAIALKDIDSTNPGDLSFKRGDVLVLLERTSSNYFRCQKGEAIGEVHLSKLKIITDLEDGHIGNGHSEINNIHRDDYAPRALVLHDFPAEQADDLSLYSGETVHLLEKIDSEWYRGTCRGLTGIFPASYVRVVVDVPESSNGKKGALSQPAIKGPRCISRFEFIGDQKDELSFADCEMIVLKEYVNEEWARGELKGRTGIFPLNFVEVVEDLPGCSSPSTSAFTATGFEAALKNKRESSRPVSKHKTFSGEWYEALYDFPAETEEDLPFRKGDLILITEHLDSGWCRGRLDEREGILPLCFIQPCAGSAVGTKSLETQRWTKAKAKALYDFCGENEEELSFKAGDLITELESVDDDWMTGELRGRTGIFPKNFVKIL</sequence>
<gene>
    <name evidence="6" type="primary">SH3D19</name>
</gene>
<dbReference type="SMART" id="SM00326">
    <property type="entry name" value="SH3"/>
    <property type="match status" value="5"/>
</dbReference>
<dbReference type="OrthoDB" id="27823at2759"/>
<feature type="compositionally biased region" description="Basic and acidic residues" evidence="3">
    <location>
        <begin position="575"/>
        <end position="588"/>
    </location>
</feature>
<dbReference type="FunFam" id="2.30.30.40:FF:000072">
    <property type="entry name" value="Unconventional Myosin IB"/>
    <property type="match status" value="1"/>
</dbReference>
<feature type="domain" description="SH3" evidence="4">
    <location>
        <begin position="770"/>
        <end position="829"/>
    </location>
</feature>
<feature type="domain" description="SH3" evidence="4">
    <location>
        <begin position="1014"/>
        <end position="1071"/>
    </location>
</feature>
<feature type="region of interest" description="Disordered" evidence="3">
    <location>
        <begin position="137"/>
        <end position="158"/>
    </location>
</feature>
<feature type="compositionally biased region" description="Acidic residues" evidence="3">
    <location>
        <begin position="1"/>
        <end position="13"/>
    </location>
</feature>
<feature type="domain" description="SH3" evidence="4">
    <location>
        <begin position="942"/>
        <end position="1001"/>
    </location>
</feature>
<feature type="region of interest" description="Disordered" evidence="3">
    <location>
        <begin position="218"/>
        <end position="240"/>
    </location>
</feature>
<dbReference type="InterPro" id="IPR001452">
    <property type="entry name" value="SH3_domain"/>
</dbReference>
<keyword evidence="1 2" id="KW-0728">SH3 domain</keyword>
<dbReference type="SUPFAM" id="SSF50044">
    <property type="entry name" value="SH3-domain"/>
    <property type="match status" value="5"/>
</dbReference>
<dbReference type="PROSITE" id="PS50002">
    <property type="entry name" value="SH3"/>
    <property type="match status" value="5"/>
</dbReference>
<dbReference type="PRINTS" id="PR00452">
    <property type="entry name" value="SH3DOMAIN"/>
</dbReference>
<dbReference type="PRINTS" id="PR00499">
    <property type="entry name" value="P67PHOX"/>
</dbReference>
<feature type="compositionally biased region" description="Basic and acidic residues" evidence="3">
    <location>
        <begin position="64"/>
        <end position="73"/>
    </location>
</feature>
<dbReference type="GeneID" id="115461660"/>
<dbReference type="AlphaFoldDB" id="A0A6P7XBI7"/>
<evidence type="ECO:0000256" key="3">
    <source>
        <dbReference type="SAM" id="MobiDB-lite"/>
    </source>
</evidence>
<evidence type="ECO:0000313" key="5">
    <source>
        <dbReference type="Proteomes" id="UP000515156"/>
    </source>
</evidence>
<feature type="domain" description="SH3" evidence="4">
    <location>
        <begin position="846"/>
        <end position="905"/>
    </location>
</feature>
<dbReference type="CDD" id="cd11816">
    <property type="entry name" value="SH3_Eve1_3"/>
    <property type="match status" value="1"/>
</dbReference>
<dbReference type="PANTHER" id="PTHR14167:SF48">
    <property type="entry name" value="SH3 DOMAIN-CONTAINING PROTEIN 19"/>
    <property type="match status" value="1"/>
</dbReference>
<dbReference type="FunCoup" id="A0A6P7XBI7">
    <property type="interactions" value="1020"/>
</dbReference>
<feature type="compositionally biased region" description="Polar residues" evidence="3">
    <location>
        <begin position="398"/>
        <end position="411"/>
    </location>
</feature>
<dbReference type="InterPro" id="IPR050384">
    <property type="entry name" value="Endophilin_SH3RF"/>
</dbReference>